<keyword evidence="2" id="KW-1017">Isopeptide bond</keyword>
<evidence type="ECO:0000256" key="1">
    <source>
        <dbReference type="ARBA" id="ARBA00004123"/>
    </source>
</evidence>
<comment type="subcellular location">
    <subcellularLocation>
        <location evidence="1">Nucleus</location>
    </subcellularLocation>
</comment>
<evidence type="ECO:0000256" key="11">
    <source>
        <dbReference type="ARBA" id="ARBA00023242"/>
    </source>
</evidence>
<sequence>MATSSSAFKGYLSAFARPSAKNEEIPGPPAGKATGSDSAAEADEEVLRRTLPDFIRPGLDMLLIGINPGYMSAKTGHYYAGHGNHLWKSMYDAGLFPYPIDWRNDSEVLDWNIGLTNLVPRATRGQNDILTEEFQSGAQELRRKIYEFKPKILVFNGRKIYEAFRGTELQHFGLQKSMGQVQVYVMPSSSPRSSLYPRREDKMHFYKGLKKLYDHVKDGVALDVDEIQFEPKKRTTKTTP</sequence>
<evidence type="ECO:0000256" key="18">
    <source>
        <dbReference type="SAM" id="MobiDB-lite"/>
    </source>
</evidence>
<keyword evidence="3" id="KW-0227">DNA damage</keyword>
<evidence type="ECO:0000259" key="19">
    <source>
        <dbReference type="Pfam" id="PF03167"/>
    </source>
</evidence>
<evidence type="ECO:0000256" key="5">
    <source>
        <dbReference type="ARBA" id="ARBA00022843"/>
    </source>
</evidence>
<dbReference type="GO" id="GO:0005654">
    <property type="term" value="C:nucleoplasm"/>
    <property type="evidence" value="ECO:0007669"/>
    <property type="project" value="UniProtKB-ARBA"/>
</dbReference>
<keyword evidence="8" id="KW-0010">Activator</keyword>
<dbReference type="GO" id="GO:0004844">
    <property type="term" value="F:uracil DNA N-glycosylase activity"/>
    <property type="evidence" value="ECO:0007669"/>
    <property type="project" value="TreeGrafter"/>
</dbReference>
<evidence type="ECO:0000256" key="16">
    <source>
        <dbReference type="ARBA" id="ARBA00071248"/>
    </source>
</evidence>
<keyword evidence="20" id="KW-1185">Reference proteome</keyword>
<evidence type="ECO:0000256" key="13">
    <source>
        <dbReference type="ARBA" id="ARBA00061261"/>
    </source>
</evidence>
<evidence type="ECO:0000256" key="10">
    <source>
        <dbReference type="ARBA" id="ARBA00023204"/>
    </source>
</evidence>
<dbReference type="GO" id="GO:0003677">
    <property type="term" value="F:DNA binding"/>
    <property type="evidence" value="ECO:0007669"/>
    <property type="project" value="UniProtKB-ARBA"/>
</dbReference>
<comment type="subunit">
    <text evidence="14">Homodimer. Interacts with AICDA and GADD45A.</text>
</comment>
<evidence type="ECO:0000256" key="14">
    <source>
        <dbReference type="ARBA" id="ARBA00064519"/>
    </source>
</evidence>
<evidence type="ECO:0000256" key="7">
    <source>
        <dbReference type="ARBA" id="ARBA00023015"/>
    </source>
</evidence>
<keyword evidence="7" id="KW-0805">Transcription regulation</keyword>
<dbReference type="CDD" id="cd10028">
    <property type="entry name" value="UDG-F2_TDG_MUG"/>
    <property type="match status" value="1"/>
</dbReference>
<dbReference type="Pfam" id="PF03167">
    <property type="entry name" value="UDG"/>
    <property type="match status" value="1"/>
</dbReference>
<comment type="catalytic activity">
    <reaction evidence="12">
        <text>Hydrolyzes mismatched double-stranded DNA and polynucleotides, releasing free thymine.</text>
        <dbReference type="EC" id="3.2.2.29"/>
    </reaction>
</comment>
<dbReference type="Proteomes" id="UP000694867">
    <property type="component" value="Unplaced"/>
</dbReference>
<dbReference type="GO" id="GO:0006285">
    <property type="term" value="P:base-excision repair, AP site formation"/>
    <property type="evidence" value="ECO:0007669"/>
    <property type="project" value="InterPro"/>
</dbReference>
<evidence type="ECO:0000256" key="4">
    <source>
        <dbReference type="ARBA" id="ARBA00022801"/>
    </source>
</evidence>
<evidence type="ECO:0000313" key="20">
    <source>
        <dbReference type="Proteomes" id="UP000694867"/>
    </source>
</evidence>
<evidence type="ECO:0000256" key="2">
    <source>
        <dbReference type="ARBA" id="ARBA00022499"/>
    </source>
</evidence>
<keyword evidence="5" id="KW-0832">Ubl conjugation</keyword>
<dbReference type="EC" id="3.2.2.29" evidence="15"/>
<proteinExistence type="inferred from homology"/>
<keyword evidence="6" id="KW-0156">Chromatin regulator</keyword>
<dbReference type="InterPro" id="IPR015637">
    <property type="entry name" value="MUG/TDG"/>
</dbReference>
<dbReference type="FunFam" id="3.40.470.10:FF:000002">
    <property type="entry name" value="G/T mismatch-specific thymine DNA glycosylase"/>
    <property type="match status" value="1"/>
</dbReference>
<dbReference type="CTD" id="6996"/>
<dbReference type="KEGG" id="goe:100901901"/>
<dbReference type="GO" id="GO:0032183">
    <property type="term" value="F:SUMO binding"/>
    <property type="evidence" value="ECO:0007669"/>
    <property type="project" value="UniProtKB-ARBA"/>
</dbReference>
<accession>A0AAJ6VV56</accession>
<evidence type="ECO:0000256" key="12">
    <source>
        <dbReference type="ARBA" id="ARBA00052915"/>
    </source>
</evidence>
<protein>
    <recommendedName>
        <fullName evidence="16">G/T mismatch-specific thymine DNA glycosylase</fullName>
        <ecNumber evidence="15">3.2.2.29</ecNumber>
    </recommendedName>
    <alternativeName>
        <fullName evidence="17">Thymine-DNA glycosylase</fullName>
    </alternativeName>
</protein>
<evidence type="ECO:0000256" key="9">
    <source>
        <dbReference type="ARBA" id="ARBA00023163"/>
    </source>
</evidence>
<name>A0AAJ6VV56_9ACAR</name>
<evidence type="ECO:0000256" key="17">
    <source>
        <dbReference type="ARBA" id="ARBA00083221"/>
    </source>
</evidence>
<keyword evidence="10" id="KW-0234">DNA repair</keyword>
<feature type="region of interest" description="Disordered" evidence="18">
    <location>
        <begin position="19"/>
        <end position="43"/>
    </location>
</feature>
<dbReference type="InterPro" id="IPR036895">
    <property type="entry name" value="Uracil-DNA_glycosylase-like_sf"/>
</dbReference>
<feature type="domain" description="Uracil-DNA glycosylase-like" evidence="19">
    <location>
        <begin position="52"/>
        <end position="204"/>
    </location>
</feature>
<evidence type="ECO:0000256" key="8">
    <source>
        <dbReference type="ARBA" id="ARBA00023159"/>
    </source>
</evidence>
<keyword evidence="4" id="KW-0378">Hydrolase</keyword>
<evidence type="ECO:0000256" key="15">
    <source>
        <dbReference type="ARBA" id="ARBA00066769"/>
    </source>
</evidence>
<dbReference type="InterPro" id="IPR005122">
    <property type="entry name" value="Uracil-DNA_glycosylase-like"/>
</dbReference>
<keyword evidence="11" id="KW-0539">Nucleus</keyword>
<dbReference type="GO" id="GO:0141016">
    <property type="term" value="F:G/T mismatch-specific thymine-DNA glycosylase activity"/>
    <property type="evidence" value="ECO:0007669"/>
    <property type="project" value="UniProtKB-EC"/>
</dbReference>
<evidence type="ECO:0000313" key="21">
    <source>
        <dbReference type="RefSeq" id="XP_003739123.1"/>
    </source>
</evidence>
<dbReference type="AlphaFoldDB" id="A0AAJ6VV56"/>
<gene>
    <name evidence="21" type="primary">LOC100901901</name>
</gene>
<dbReference type="PANTHER" id="PTHR12159:SF9">
    <property type="entry name" value="G_T MISMATCH-SPECIFIC THYMINE DNA GLYCOSYLASE"/>
    <property type="match status" value="1"/>
</dbReference>
<organism evidence="20 21">
    <name type="scientific">Galendromus occidentalis</name>
    <name type="common">western predatory mite</name>
    <dbReference type="NCBI Taxonomy" id="34638"/>
    <lineage>
        <taxon>Eukaryota</taxon>
        <taxon>Metazoa</taxon>
        <taxon>Ecdysozoa</taxon>
        <taxon>Arthropoda</taxon>
        <taxon>Chelicerata</taxon>
        <taxon>Arachnida</taxon>
        <taxon>Acari</taxon>
        <taxon>Parasitiformes</taxon>
        <taxon>Mesostigmata</taxon>
        <taxon>Gamasina</taxon>
        <taxon>Phytoseioidea</taxon>
        <taxon>Phytoseiidae</taxon>
        <taxon>Typhlodrominae</taxon>
        <taxon>Galendromus</taxon>
    </lineage>
</organism>
<comment type="similarity">
    <text evidence="13">Belongs to the uracil-DNA glycosylase (UDG) superfamily. TDG/mug family.</text>
</comment>
<dbReference type="PANTHER" id="PTHR12159">
    <property type="entry name" value="G/T AND G/U MISMATCH-SPECIFIC DNA GLYCOSYLASE"/>
    <property type="match status" value="1"/>
</dbReference>
<dbReference type="GeneID" id="100901901"/>
<dbReference type="GO" id="GO:0040029">
    <property type="term" value="P:epigenetic regulation of gene expression"/>
    <property type="evidence" value="ECO:0007669"/>
    <property type="project" value="UniProtKB-ARBA"/>
</dbReference>
<evidence type="ECO:0000256" key="3">
    <source>
        <dbReference type="ARBA" id="ARBA00022763"/>
    </source>
</evidence>
<keyword evidence="9" id="KW-0804">Transcription</keyword>
<dbReference type="Gene3D" id="3.40.470.10">
    <property type="entry name" value="Uracil-DNA glycosylase-like domain"/>
    <property type="match status" value="1"/>
</dbReference>
<reference evidence="21" key="1">
    <citation type="submission" date="2025-08" db="UniProtKB">
        <authorList>
            <consortium name="RefSeq"/>
        </authorList>
    </citation>
    <scope>IDENTIFICATION</scope>
</reference>
<evidence type="ECO:0000256" key="6">
    <source>
        <dbReference type="ARBA" id="ARBA00022853"/>
    </source>
</evidence>
<dbReference type="RefSeq" id="XP_003739123.1">
    <property type="nucleotide sequence ID" value="XM_003739075.2"/>
</dbReference>
<dbReference type="SUPFAM" id="SSF52141">
    <property type="entry name" value="Uracil-DNA glycosylase-like"/>
    <property type="match status" value="1"/>
</dbReference>